<organism evidence="3 4">
    <name type="scientific">Tilletia horrida</name>
    <dbReference type="NCBI Taxonomy" id="155126"/>
    <lineage>
        <taxon>Eukaryota</taxon>
        <taxon>Fungi</taxon>
        <taxon>Dikarya</taxon>
        <taxon>Basidiomycota</taxon>
        <taxon>Ustilaginomycotina</taxon>
        <taxon>Exobasidiomycetes</taxon>
        <taxon>Tilletiales</taxon>
        <taxon>Tilletiaceae</taxon>
        <taxon>Tilletia</taxon>
    </lineage>
</organism>
<feature type="compositionally biased region" description="Low complexity" evidence="1">
    <location>
        <begin position="241"/>
        <end position="251"/>
    </location>
</feature>
<dbReference type="InterPro" id="IPR004360">
    <property type="entry name" value="Glyas_Fos-R_dOase_dom"/>
</dbReference>
<feature type="compositionally biased region" description="Polar residues" evidence="1">
    <location>
        <begin position="180"/>
        <end position="189"/>
    </location>
</feature>
<accession>A0AAN6GVS8</accession>
<dbReference type="AlphaFoldDB" id="A0AAN6GVS8"/>
<feature type="domain" description="Glyoxalase/fosfomycin resistance/dioxygenase" evidence="2">
    <location>
        <begin position="338"/>
        <end position="500"/>
    </location>
</feature>
<dbReference type="SUPFAM" id="SSF54593">
    <property type="entry name" value="Glyoxalase/Bleomycin resistance protein/Dihydroxybiphenyl dioxygenase"/>
    <property type="match status" value="1"/>
</dbReference>
<dbReference type="EMBL" id="JAPDMZ010000004">
    <property type="protein sequence ID" value="KAK0557549.1"/>
    <property type="molecule type" value="Genomic_DNA"/>
</dbReference>
<feature type="region of interest" description="Disordered" evidence="1">
    <location>
        <begin position="171"/>
        <end position="318"/>
    </location>
</feature>
<name>A0AAN6GVS8_9BASI</name>
<gene>
    <name evidence="3" type="ORF">OC846_000337</name>
</gene>
<keyword evidence="4" id="KW-1185">Reference proteome</keyword>
<comment type="caution">
    <text evidence="3">The sequence shown here is derived from an EMBL/GenBank/DDBJ whole genome shotgun (WGS) entry which is preliminary data.</text>
</comment>
<dbReference type="Proteomes" id="UP001176517">
    <property type="component" value="Unassembled WGS sequence"/>
</dbReference>
<feature type="compositionally biased region" description="Acidic residues" evidence="1">
    <location>
        <begin position="190"/>
        <end position="203"/>
    </location>
</feature>
<proteinExistence type="predicted"/>
<reference evidence="3" key="1">
    <citation type="journal article" date="2023" name="PhytoFront">
        <title>Draft Genome Resources of Seven Strains of Tilletia horrida, Causal Agent of Kernel Smut of Rice.</title>
        <authorList>
            <person name="Khanal S."/>
            <person name="Antony Babu S."/>
            <person name="Zhou X.G."/>
        </authorList>
    </citation>
    <scope>NUCLEOTIDE SEQUENCE</scope>
    <source>
        <strain evidence="3">TX6</strain>
    </source>
</reference>
<feature type="compositionally biased region" description="Polar residues" evidence="1">
    <location>
        <begin position="212"/>
        <end position="225"/>
    </location>
</feature>
<dbReference type="Pfam" id="PF00903">
    <property type="entry name" value="Glyoxalase"/>
    <property type="match status" value="1"/>
</dbReference>
<dbReference type="Gene3D" id="3.10.180.10">
    <property type="entry name" value="2,3-Dihydroxybiphenyl 1,2-Dioxygenase, domain 1"/>
    <property type="match status" value="1"/>
</dbReference>
<feature type="compositionally biased region" description="Basic and acidic residues" evidence="1">
    <location>
        <begin position="279"/>
        <end position="293"/>
    </location>
</feature>
<feature type="compositionally biased region" description="Acidic residues" evidence="1">
    <location>
        <begin position="297"/>
        <end position="306"/>
    </location>
</feature>
<evidence type="ECO:0000256" key="1">
    <source>
        <dbReference type="SAM" id="MobiDB-lite"/>
    </source>
</evidence>
<dbReference type="InterPro" id="IPR029068">
    <property type="entry name" value="Glyas_Bleomycin-R_OHBP_Dase"/>
</dbReference>
<protein>
    <recommendedName>
        <fullName evidence="2">Glyoxalase/fosfomycin resistance/dioxygenase domain-containing protein</fullName>
    </recommendedName>
</protein>
<evidence type="ECO:0000313" key="4">
    <source>
        <dbReference type="Proteomes" id="UP001176517"/>
    </source>
</evidence>
<evidence type="ECO:0000313" key="3">
    <source>
        <dbReference type="EMBL" id="KAK0557549.1"/>
    </source>
</evidence>
<sequence length="506" mass="54395">MTTKRPNLSPLALSERDRVLFGAHLEAAKTFIGSDAHFLPRSTNMRLPDGQNIASSIAPSLPWPTPPPTMASLAGPRRWHSFTHLTDEHDISAHATSSEAAYDHEHDYDLVTCTCGAALANQKIAELAAANAAAAEEAAAAAAAAAAAQRANMDEVSSIVSDLAEATEIQTAIGVRSDDASSMTGSTSAGEEDDEEAEEEEDFDMKAPPSPTTTVHSSKSPQSEPTKGLPAPPSGQNLPPSSSSNTTTQVTRGRQPRQSGKTGPLSRFTPASAAAVQGRFEEAGVKKQPRDKTPLPWEEDDVDEEEHTSAPRQPFPGQVTTHKTLGSSIPFLAAIPCLQVHDIASSLPFYKTILGFTVIGKPDISHAKLRRGDVTLYLRVPPLLPPGSEPPNNGRPGHRNIRHDVNGGFEPLREPVQPGSTWINVASADALFHEVLGRMKTSYASLDAALQLAALESYFPDVDEDRKRGRMGKILGRVENKPWGTREFAVQDADGNRVTFQQEIRR</sequence>
<evidence type="ECO:0000259" key="2">
    <source>
        <dbReference type="Pfam" id="PF00903"/>
    </source>
</evidence>